<evidence type="ECO:0000313" key="4">
    <source>
        <dbReference type="Proteomes" id="UP000002007"/>
    </source>
</evidence>
<feature type="transmembrane region" description="Helical" evidence="2">
    <location>
        <begin position="92"/>
        <end position="109"/>
    </location>
</feature>
<dbReference type="RefSeq" id="WP_012246681.1">
    <property type="nucleotide sequence ID" value="NC_010168.1"/>
</dbReference>
<keyword evidence="2" id="KW-0812">Transmembrane</keyword>
<evidence type="ECO:0008006" key="5">
    <source>
        <dbReference type="Google" id="ProtNLM"/>
    </source>
</evidence>
<dbReference type="AlphaFoldDB" id="A9WV20"/>
<dbReference type="Proteomes" id="UP000002007">
    <property type="component" value="Chromosome"/>
</dbReference>
<gene>
    <name evidence="3" type="ordered locus">RSal33209_3329</name>
</gene>
<keyword evidence="2" id="KW-0472">Membrane</keyword>
<dbReference type="STRING" id="288705.RSal33209_3329"/>
<dbReference type="KEGG" id="rsa:RSal33209_3329"/>
<evidence type="ECO:0000256" key="1">
    <source>
        <dbReference type="SAM" id="MobiDB-lite"/>
    </source>
</evidence>
<feature type="region of interest" description="Disordered" evidence="1">
    <location>
        <begin position="1"/>
        <end position="59"/>
    </location>
</feature>
<dbReference type="EMBL" id="CP000910">
    <property type="protein sequence ID" value="ABY25041.1"/>
    <property type="molecule type" value="Genomic_DNA"/>
</dbReference>
<sequence>MSENNGFQPPEPPRYPADPTPEQPTPGQPGGQPPVGDQPQFAGQQYPGQPQYQQPYGGQFPPSAPGKGLGITALVLGIVAFVLAFLPIINFVSYPLAIAAIILGIIGFAKKGASKVMPIVGGVLGVLALIIAIIVTVIGIAFVNNIKSNVDDQYSSAASKISSAASEASSAAAQYSNDSAKVHTVKYVATSNVAAKADFSNETGTSNEAVSGTWEKEVTMKGSFLFPTVSVSVDDFSTQSNLSCEIFIDGQSISKKTGSILVICSGNLK</sequence>
<feature type="transmembrane region" description="Helical" evidence="2">
    <location>
        <begin position="68"/>
        <end position="86"/>
    </location>
</feature>
<feature type="compositionally biased region" description="Pro residues" evidence="1">
    <location>
        <begin position="9"/>
        <end position="27"/>
    </location>
</feature>
<accession>A9WV20</accession>
<evidence type="ECO:0000313" key="3">
    <source>
        <dbReference type="EMBL" id="ABY25041.1"/>
    </source>
</evidence>
<dbReference type="Gene3D" id="2.60.40.2880">
    <property type="entry name" value="MmpS1-5, C-terminal soluble domain"/>
    <property type="match status" value="1"/>
</dbReference>
<protein>
    <recommendedName>
        <fullName evidence="5">DUF4190 domain-containing protein</fullName>
    </recommendedName>
</protein>
<reference evidence="4" key="1">
    <citation type="journal article" date="2008" name="J. Bacteriol.">
        <title>Genome sequence of the fish pathogen Renibacterium salmoninarum suggests reductive evolution away from an environmental Arthrobacter ancestor.</title>
        <authorList>
            <person name="Wiens G.D."/>
            <person name="Rockey D.D."/>
            <person name="Wu Z."/>
            <person name="Chang J."/>
            <person name="Levy R."/>
            <person name="Crane S."/>
            <person name="Chen D.S."/>
            <person name="Capri G.R."/>
            <person name="Burnett J.R."/>
            <person name="Sudheesh P.S."/>
            <person name="Schipma M.J."/>
            <person name="Burd H."/>
            <person name="Bhattacharyya A."/>
            <person name="Rhodes L.D."/>
            <person name="Kaul R."/>
            <person name="Strom M.S."/>
        </authorList>
    </citation>
    <scope>NUCLEOTIDE SEQUENCE [LARGE SCALE GENOMIC DNA]</scope>
    <source>
        <strain evidence="4">ATCC 33209 / DSM 20767 / JCM 11484 / NBRC 15589 / NCIMB 2235</strain>
    </source>
</reference>
<feature type="compositionally biased region" description="Low complexity" evidence="1">
    <location>
        <begin position="34"/>
        <end position="59"/>
    </location>
</feature>
<proteinExistence type="predicted"/>
<organism evidence="3 4">
    <name type="scientific">Renibacterium salmoninarum (strain ATCC 33209 / DSM 20767 / JCM 11484 / NBRC 15589 / NCIMB 2235)</name>
    <dbReference type="NCBI Taxonomy" id="288705"/>
    <lineage>
        <taxon>Bacteria</taxon>
        <taxon>Bacillati</taxon>
        <taxon>Actinomycetota</taxon>
        <taxon>Actinomycetes</taxon>
        <taxon>Micrococcales</taxon>
        <taxon>Micrococcaceae</taxon>
        <taxon>Renibacterium</taxon>
    </lineage>
</organism>
<keyword evidence="2" id="KW-1133">Transmembrane helix</keyword>
<evidence type="ECO:0000256" key="2">
    <source>
        <dbReference type="SAM" id="Phobius"/>
    </source>
</evidence>
<dbReference type="InterPro" id="IPR038468">
    <property type="entry name" value="MmpS_C"/>
</dbReference>
<dbReference type="HOGENOM" id="CLU_1033948_0_0_11"/>
<feature type="transmembrane region" description="Helical" evidence="2">
    <location>
        <begin position="116"/>
        <end position="143"/>
    </location>
</feature>
<name>A9WV20_RENSM</name>
<keyword evidence="4" id="KW-1185">Reference proteome</keyword>